<proteinExistence type="predicted"/>
<comment type="caution">
    <text evidence="1">The sequence shown here is derived from an EMBL/GenBank/DDBJ whole genome shotgun (WGS) entry which is preliminary data.</text>
</comment>
<sequence length="70" mass="7799">MAGAERPEGRADLLYRAVLVNGRVRREDRVRVVDRAGRPLDWTVLTSHGSRMFLNDHGDGFHVLDLSAAA</sequence>
<accession>A0ABQ4I208</accession>
<reference evidence="1 2" key="1">
    <citation type="submission" date="2021-01" db="EMBL/GenBank/DDBJ databases">
        <title>Whole genome shotgun sequence of Verrucosispora andamanensis NBRC 109075.</title>
        <authorList>
            <person name="Komaki H."/>
            <person name="Tamura T."/>
        </authorList>
    </citation>
    <scope>NUCLEOTIDE SEQUENCE [LARGE SCALE GENOMIC DNA]</scope>
    <source>
        <strain evidence="1 2">NBRC 109075</strain>
    </source>
</reference>
<gene>
    <name evidence="1" type="ORF">Van01_51400</name>
</gene>
<dbReference type="RefSeq" id="WP_204012745.1">
    <property type="nucleotide sequence ID" value="NZ_BOOZ01000040.1"/>
</dbReference>
<protein>
    <submittedName>
        <fullName evidence="1">Uncharacterized protein</fullName>
    </submittedName>
</protein>
<evidence type="ECO:0000313" key="2">
    <source>
        <dbReference type="Proteomes" id="UP000647017"/>
    </source>
</evidence>
<keyword evidence="2" id="KW-1185">Reference proteome</keyword>
<dbReference type="EMBL" id="BOOZ01000040">
    <property type="protein sequence ID" value="GIJ11926.1"/>
    <property type="molecule type" value="Genomic_DNA"/>
</dbReference>
<dbReference type="Proteomes" id="UP000647017">
    <property type="component" value="Unassembled WGS sequence"/>
</dbReference>
<name>A0ABQ4I208_9ACTN</name>
<evidence type="ECO:0000313" key="1">
    <source>
        <dbReference type="EMBL" id="GIJ11926.1"/>
    </source>
</evidence>
<organism evidence="1 2">
    <name type="scientific">Micromonospora andamanensis</name>
    <dbReference type="NCBI Taxonomy" id="1287068"/>
    <lineage>
        <taxon>Bacteria</taxon>
        <taxon>Bacillati</taxon>
        <taxon>Actinomycetota</taxon>
        <taxon>Actinomycetes</taxon>
        <taxon>Micromonosporales</taxon>
        <taxon>Micromonosporaceae</taxon>
        <taxon>Micromonospora</taxon>
    </lineage>
</organism>